<dbReference type="HOGENOM" id="CLU_083918_3_2_1"/>
<dbReference type="AlphaFoldDB" id="A3LVG3"/>
<dbReference type="Pfam" id="PF01161">
    <property type="entry name" value="PBP"/>
    <property type="match status" value="1"/>
</dbReference>
<evidence type="ECO:0000313" key="1">
    <source>
        <dbReference type="EMBL" id="ABN66774.1"/>
    </source>
</evidence>
<reference evidence="1 2" key="1">
    <citation type="journal article" date="2007" name="Nat. Biotechnol.">
        <title>Genome sequence of the lignocellulose-bioconverting and xylose-fermenting yeast Pichia stipitis.</title>
        <authorList>
            <person name="Jeffries T.W."/>
            <person name="Grigoriev I.V."/>
            <person name="Grimwood J."/>
            <person name="Laplaza J.M."/>
            <person name="Aerts A."/>
            <person name="Salamov A."/>
            <person name="Schmutz J."/>
            <person name="Lindquist E."/>
            <person name="Dehal P."/>
            <person name="Shapiro H."/>
            <person name="Jin Y.S."/>
            <person name="Passoth V."/>
            <person name="Richardson P.M."/>
        </authorList>
    </citation>
    <scope>NUCLEOTIDE SEQUENCE [LARGE SCALE GENOMIC DNA]</scope>
    <source>
        <strain evidence="2">ATCC 58785 / CBS 6054 / NBRC 10063 / NRRL Y-11545</strain>
    </source>
</reference>
<dbReference type="InParanoid" id="A3LVG3"/>
<dbReference type="GeneID" id="4839460"/>
<dbReference type="KEGG" id="pic:PICST_32114"/>
<protein>
    <submittedName>
        <fullName evidence="1">Uncharacterized protein</fullName>
    </submittedName>
</protein>
<dbReference type="eggNOG" id="ENOG502SQR1">
    <property type="taxonomic scope" value="Eukaryota"/>
</dbReference>
<dbReference type="OMA" id="CEDLDPP"/>
<dbReference type="STRING" id="322104.A3LVG3"/>
<keyword evidence="2" id="KW-1185">Reference proteome</keyword>
<evidence type="ECO:0000313" key="2">
    <source>
        <dbReference type="Proteomes" id="UP000002258"/>
    </source>
</evidence>
<dbReference type="SUPFAM" id="SSF49777">
    <property type="entry name" value="PEBP-like"/>
    <property type="match status" value="1"/>
</dbReference>
<proteinExistence type="predicted"/>
<gene>
    <name evidence="1" type="ORF">PICST_32114</name>
</gene>
<dbReference type="CDD" id="cd00865">
    <property type="entry name" value="PEBP_bact_arch"/>
    <property type="match status" value="1"/>
</dbReference>
<accession>A3LVG3</accession>
<dbReference type="Proteomes" id="UP000002258">
    <property type="component" value="Chromosome 5"/>
</dbReference>
<dbReference type="RefSeq" id="XP_001384803.1">
    <property type="nucleotide sequence ID" value="XM_001384766.1"/>
</dbReference>
<sequence>MSYYIGRFLGQLLKNFRAGDAKLLINRLELKDQEQEISVTSSLFADDGYMPLETAGLGVGDNKSPPLKIALSTHLDEIKSLVLICQDIDVPIPFPITHFLAYGIAPGEVVEFGLDDLSETNNGSEKCSLGTCSLGKVGWIGPRPVPGHGDHRYVFQVFGLNEAASQAISDSTTRLNTDQIVEIIQGNVVAFGALTGKYRRD</sequence>
<dbReference type="OrthoDB" id="4025491at2759"/>
<name>A3LVG3_PICST</name>
<dbReference type="InterPro" id="IPR008914">
    <property type="entry name" value="PEBP"/>
</dbReference>
<dbReference type="InterPro" id="IPR036610">
    <property type="entry name" value="PEBP-like_sf"/>
</dbReference>
<dbReference type="Gene3D" id="3.90.280.10">
    <property type="entry name" value="PEBP-like"/>
    <property type="match status" value="1"/>
</dbReference>
<dbReference type="EMBL" id="CP000499">
    <property type="protein sequence ID" value="ABN66774.1"/>
    <property type="molecule type" value="Genomic_DNA"/>
</dbReference>
<dbReference type="InterPro" id="IPR005247">
    <property type="entry name" value="YbhB_YbcL/LppC-like"/>
</dbReference>
<organism evidence="1 2">
    <name type="scientific">Scheffersomyces stipitis (strain ATCC 58785 / CBS 6054 / NBRC 10063 / NRRL Y-11545)</name>
    <name type="common">Yeast</name>
    <name type="synonym">Pichia stipitis</name>
    <dbReference type="NCBI Taxonomy" id="322104"/>
    <lineage>
        <taxon>Eukaryota</taxon>
        <taxon>Fungi</taxon>
        <taxon>Dikarya</taxon>
        <taxon>Ascomycota</taxon>
        <taxon>Saccharomycotina</taxon>
        <taxon>Pichiomycetes</taxon>
        <taxon>Debaryomycetaceae</taxon>
        <taxon>Scheffersomyces</taxon>
    </lineage>
</organism>